<dbReference type="RefSeq" id="WP_081560944.1">
    <property type="nucleotide sequence ID" value="NZ_JAMXDN010000030.1"/>
</dbReference>
<sequence>MQVIEKINFLLEEKNISKKEFVAKLQSLSPKLYATGEVPSEQTIYRYLNGSRELKVELIPYIAEVLEVTEQDLFNFDIEYASNYNIRFSKEIREIIDLLPHTPINVISYIKQELSKYKKLNNEIISRKL</sequence>
<evidence type="ECO:0000313" key="3">
    <source>
        <dbReference type="Proteomes" id="UP000192599"/>
    </source>
</evidence>
<gene>
    <name evidence="2" type="ORF">AS859_08845</name>
</gene>
<protein>
    <recommendedName>
        <fullName evidence="1">HTH cro/C1-type domain-containing protein</fullName>
    </recommendedName>
</protein>
<evidence type="ECO:0000313" key="2">
    <source>
        <dbReference type="EMBL" id="OQR40910.1"/>
    </source>
</evidence>
<dbReference type="AlphaFoldDB" id="A0A1V9V9X7"/>
<organism evidence="2 3">
    <name type="scientific">Aliarcobacter cryaerophilus</name>
    <dbReference type="NCBI Taxonomy" id="28198"/>
    <lineage>
        <taxon>Bacteria</taxon>
        <taxon>Pseudomonadati</taxon>
        <taxon>Campylobacterota</taxon>
        <taxon>Epsilonproteobacteria</taxon>
        <taxon>Campylobacterales</taxon>
        <taxon>Arcobacteraceae</taxon>
        <taxon>Aliarcobacter</taxon>
    </lineage>
</organism>
<dbReference type="Proteomes" id="UP000192599">
    <property type="component" value="Unassembled WGS sequence"/>
</dbReference>
<name>A0A1V9V9X7_9BACT</name>
<accession>A0A1V9V9X7</accession>
<reference evidence="2 3" key="1">
    <citation type="submission" date="2017-04" db="EMBL/GenBank/DDBJ databases">
        <title>Accumulation and expression of multiple antibiotic resistance genes in Arcobacter cryaerophilus that thrives in sewage.</title>
        <authorList>
            <person name="Millar J.A."/>
            <person name="Raghavan R."/>
        </authorList>
    </citation>
    <scope>NUCLEOTIDE SEQUENCE [LARGE SCALE GENOMIC DNA]</scope>
    <source>
        <strain evidence="2 3">AZT-1</strain>
    </source>
</reference>
<dbReference type="SUPFAM" id="SSF47413">
    <property type="entry name" value="lambda repressor-like DNA-binding domains"/>
    <property type="match status" value="1"/>
</dbReference>
<dbReference type="CDD" id="cd00093">
    <property type="entry name" value="HTH_XRE"/>
    <property type="match status" value="1"/>
</dbReference>
<comment type="caution">
    <text evidence="2">The sequence shown here is derived from an EMBL/GenBank/DDBJ whole genome shotgun (WGS) entry which is preliminary data.</text>
</comment>
<dbReference type="InterPro" id="IPR001387">
    <property type="entry name" value="Cro/C1-type_HTH"/>
</dbReference>
<proteinExistence type="predicted"/>
<dbReference type="GO" id="GO:0003677">
    <property type="term" value="F:DNA binding"/>
    <property type="evidence" value="ECO:0007669"/>
    <property type="project" value="InterPro"/>
</dbReference>
<dbReference type="InterPro" id="IPR010982">
    <property type="entry name" value="Lambda_DNA-bd_dom_sf"/>
</dbReference>
<dbReference type="PROSITE" id="PS50943">
    <property type="entry name" value="HTH_CROC1"/>
    <property type="match status" value="1"/>
</dbReference>
<dbReference type="EMBL" id="LNTC01000155">
    <property type="protein sequence ID" value="OQR40910.1"/>
    <property type="molecule type" value="Genomic_DNA"/>
</dbReference>
<feature type="domain" description="HTH cro/C1-type" evidence="1">
    <location>
        <begin position="40"/>
        <end position="73"/>
    </location>
</feature>
<evidence type="ECO:0000259" key="1">
    <source>
        <dbReference type="PROSITE" id="PS50943"/>
    </source>
</evidence>
<dbReference type="Gene3D" id="1.10.260.40">
    <property type="entry name" value="lambda repressor-like DNA-binding domains"/>
    <property type="match status" value="1"/>
</dbReference>